<keyword evidence="5" id="KW-1185">Reference proteome</keyword>
<dbReference type="RefSeq" id="WP_229750409.1">
    <property type="nucleotide sequence ID" value="NZ_BMHP01000003.1"/>
</dbReference>
<keyword evidence="2" id="KW-0732">Signal</keyword>
<dbReference type="EMBL" id="BMHP01000003">
    <property type="protein sequence ID" value="GGD77417.1"/>
    <property type="molecule type" value="Genomic_DNA"/>
</dbReference>
<accession>A0A916Z5A2</accession>
<feature type="signal peptide" evidence="2">
    <location>
        <begin position="1"/>
        <end position="17"/>
    </location>
</feature>
<gene>
    <name evidence="4" type="ORF">GCM10010911_39300</name>
</gene>
<dbReference type="Pfam" id="PF12671">
    <property type="entry name" value="Amidase_6"/>
    <property type="match status" value="1"/>
</dbReference>
<organism evidence="4 5">
    <name type="scientific">Paenibacillus nasutitermitis</name>
    <dbReference type="NCBI Taxonomy" id="1652958"/>
    <lineage>
        <taxon>Bacteria</taxon>
        <taxon>Bacillati</taxon>
        <taxon>Bacillota</taxon>
        <taxon>Bacilli</taxon>
        <taxon>Bacillales</taxon>
        <taxon>Paenibacillaceae</taxon>
        <taxon>Paenibacillus</taxon>
    </lineage>
</organism>
<evidence type="ECO:0000256" key="2">
    <source>
        <dbReference type="SAM" id="SignalP"/>
    </source>
</evidence>
<evidence type="ECO:0000259" key="3">
    <source>
        <dbReference type="Pfam" id="PF12671"/>
    </source>
</evidence>
<comment type="caution">
    <text evidence="4">The sequence shown here is derived from an EMBL/GenBank/DDBJ whole genome shotgun (WGS) entry which is preliminary data.</text>
</comment>
<evidence type="ECO:0000313" key="5">
    <source>
        <dbReference type="Proteomes" id="UP000612456"/>
    </source>
</evidence>
<evidence type="ECO:0000313" key="4">
    <source>
        <dbReference type="EMBL" id="GGD77417.1"/>
    </source>
</evidence>
<feature type="domain" description="Putative amidase" evidence="3">
    <location>
        <begin position="193"/>
        <end position="357"/>
    </location>
</feature>
<dbReference type="AlphaFoldDB" id="A0A916Z5A2"/>
<reference evidence="4" key="1">
    <citation type="journal article" date="2014" name="Int. J. Syst. Evol. Microbiol.">
        <title>Complete genome sequence of Corynebacterium casei LMG S-19264T (=DSM 44701T), isolated from a smear-ripened cheese.</title>
        <authorList>
            <consortium name="US DOE Joint Genome Institute (JGI-PGF)"/>
            <person name="Walter F."/>
            <person name="Albersmeier A."/>
            <person name="Kalinowski J."/>
            <person name="Ruckert C."/>
        </authorList>
    </citation>
    <scope>NUCLEOTIDE SEQUENCE</scope>
    <source>
        <strain evidence="4">CGMCC 1.15178</strain>
    </source>
</reference>
<evidence type="ECO:0000256" key="1">
    <source>
        <dbReference type="SAM" id="MobiDB-lite"/>
    </source>
</evidence>
<proteinExistence type="predicted"/>
<feature type="chain" id="PRO_5037758258" evidence="2">
    <location>
        <begin position="18"/>
        <end position="365"/>
    </location>
</feature>
<dbReference type="InterPro" id="IPR024301">
    <property type="entry name" value="Amidase_6"/>
</dbReference>
<protein>
    <submittedName>
        <fullName evidence="4">Exported protein</fullName>
    </submittedName>
</protein>
<reference evidence="4" key="2">
    <citation type="submission" date="2020-09" db="EMBL/GenBank/DDBJ databases">
        <authorList>
            <person name="Sun Q."/>
            <person name="Zhou Y."/>
        </authorList>
    </citation>
    <scope>NUCLEOTIDE SEQUENCE</scope>
    <source>
        <strain evidence="4">CGMCC 1.15178</strain>
    </source>
</reference>
<sequence>MLRLFLLAGMSIVIAFAPITGYDSSSQGSDKEEITRFLSQLYNDRNTFLIHPHPETIEKYYIKTEGASRYAYQMELRRATYLNSWAEKRNIRLISTEPNIRLGRLKKDGDEAKVTLVQSVRISYQYKSSQLPSQSFGVGTRHALTLKKENNRWVVKKEWYLDPLEENADLISDTPDGFPHPSSAAPKEKEEGRYNRERAVTYANKYAGLAWGAGNKNRYNRKYKDFTPLGGDCTNFTSQVLGDAKEGGGLRTTNVWRGGSKAWVQTDAFEHFLRYSGYGRLIAKGTFTDITRSNEKHPDGAIAELLPGDVIGYSIKGDTDHFSIIVGHDANGYPLVNSHTADRYRVPFDLGWDKHTKYLLVHINN</sequence>
<dbReference type="PANTHER" id="PTHR40032">
    <property type="entry name" value="EXPORTED PROTEIN-RELATED"/>
    <property type="match status" value="1"/>
</dbReference>
<dbReference type="Gene3D" id="3.90.1720.10">
    <property type="entry name" value="endopeptidase domain like (from Nostoc punctiforme)"/>
    <property type="match status" value="1"/>
</dbReference>
<dbReference type="PANTHER" id="PTHR40032:SF1">
    <property type="entry name" value="EXPORTED PROTEIN"/>
    <property type="match status" value="1"/>
</dbReference>
<feature type="region of interest" description="Disordered" evidence="1">
    <location>
        <begin position="171"/>
        <end position="193"/>
    </location>
</feature>
<dbReference type="Proteomes" id="UP000612456">
    <property type="component" value="Unassembled WGS sequence"/>
</dbReference>
<name>A0A916Z5A2_9BACL</name>